<dbReference type="AlphaFoldDB" id="A0A1I5IAJ9"/>
<dbReference type="SUPFAM" id="SSF56925">
    <property type="entry name" value="OMPA-like"/>
    <property type="match status" value="1"/>
</dbReference>
<proteinExistence type="predicted"/>
<gene>
    <name evidence="2" type="ORF">SAMN04488519_108156</name>
</gene>
<evidence type="ECO:0000256" key="1">
    <source>
        <dbReference type="SAM" id="SignalP"/>
    </source>
</evidence>
<feature type="chain" id="PRO_5011630527" evidence="1">
    <location>
        <begin position="21"/>
        <end position="189"/>
    </location>
</feature>
<sequence>MRKILFGILFTAFLALNAEAQQVISSSSGIGSRTVYSNEVKVNFLNLITLGSIEVGYEKFISDDHALDLQIMFNDRFGYNSEGQGKNYKTNSIQAAMNFYFGNNLNGRFFIYPLAKLRFGEFEEPSDGGVRVTNMNSFMLGAGAGYKWEVSEHFAFGPYVSIARGFSDEVADRFTRIELNGGFSLGYRF</sequence>
<dbReference type="RefSeq" id="WP_091654905.1">
    <property type="nucleotide sequence ID" value="NZ_FOVW01000008.1"/>
</dbReference>
<feature type="signal peptide" evidence="1">
    <location>
        <begin position="1"/>
        <end position="20"/>
    </location>
</feature>
<dbReference type="STRING" id="226506.SAMN04488519_108156"/>
<reference evidence="3" key="1">
    <citation type="submission" date="2016-10" db="EMBL/GenBank/DDBJ databases">
        <authorList>
            <person name="Varghese N."/>
            <person name="Submissions S."/>
        </authorList>
    </citation>
    <scope>NUCLEOTIDE SEQUENCE [LARGE SCALE GENOMIC DNA]</scope>
    <source>
        <strain evidence="3">DSM 15282</strain>
    </source>
</reference>
<dbReference type="InterPro" id="IPR011250">
    <property type="entry name" value="OMP/PagP_B-barrel"/>
</dbReference>
<organism evidence="2 3">
    <name type="scientific">Algoriphagus ornithinivorans</name>
    <dbReference type="NCBI Taxonomy" id="226506"/>
    <lineage>
        <taxon>Bacteria</taxon>
        <taxon>Pseudomonadati</taxon>
        <taxon>Bacteroidota</taxon>
        <taxon>Cytophagia</taxon>
        <taxon>Cytophagales</taxon>
        <taxon>Cyclobacteriaceae</taxon>
        <taxon>Algoriphagus</taxon>
    </lineage>
</organism>
<keyword evidence="1" id="KW-0732">Signal</keyword>
<accession>A0A1I5IAJ9</accession>
<keyword evidence="3" id="KW-1185">Reference proteome</keyword>
<evidence type="ECO:0000313" key="3">
    <source>
        <dbReference type="Proteomes" id="UP000199564"/>
    </source>
</evidence>
<name>A0A1I5IAJ9_9BACT</name>
<protein>
    <submittedName>
        <fullName evidence="2">Uncharacterized protein</fullName>
    </submittedName>
</protein>
<dbReference type="Proteomes" id="UP000199564">
    <property type="component" value="Unassembled WGS sequence"/>
</dbReference>
<dbReference type="EMBL" id="FOVW01000008">
    <property type="protein sequence ID" value="SFO57021.1"/>
    <property type="molecule type" value="Genomic_DNA"/>
</dbReference>
<dbReference type="Pfam" id="PF12099">
    <property type="entry name" value="DUF3575"/>
    <property type="match status" value="1"/>
</dbReference>
<evidence type="ECO:0000313" key="2">
    <source>
        <dbReference type="EMBL" id="SFO57021.1"/>
    </source>
</evidence>
<dbReference type="InterPro" id="IPR021958">
    <property type="entry name" value="DUF3575"/>
</dbReference>